<dbReference type="EMBL" id="ALJK01000180">
    <property type="protein sequence ID" value="EJN84055.1"/>
    <property type="molecule type" value="Genomic_DNA"/>
</dbReference>
<feature type="non-terminal residue" evidence="2">
    <location>
        <position position="56"/>
    </location>
</feature>
<dbReference type="Proteomes" id="UP000007814">
    <property type="component" value="Unassembled WGS sequence"/>
</dbReference>
<evidence type="ECO:0000313" key="2">
    <source>
        <dbReference type="EMBL" id="EJN84055.1"/>
    </source>
</evidence>
<gene>
    <name evidence="2" type="ORF">HMPREF1129_0276</name>
</gene>
<feature type="compositionally biased region" description="Low complexity" evidence="1">
    <location>
        <begin position="1"/>
        <end position="16"/>
    </location>
</feature>
<sequence>MSTTSSAPSGTGSSDGVGPRRVGAIPTRQAERRLPSLSSPPAGRSHWAPVRVRTLP</sequence>
<feature type="region of interest" description="Disordered" evidence="1">
    <location>
        <begin position="1"/>
        <end position="56"/>
    </location>
</feature>
<reference evidence="2 3" key="1">
    <citation type="submission" date="2012-07" db="EMBL/GenBank/DDBJ databases">
        <authorList>
            <person name="Durkin A.S."/>
            <person name="McCorrison J."/>
            <person name="Torralba M."/>
            <person name="Gillis M."/>
            <person name="Methe B."/>
            <person name="Sutton G."/>
            <person name="Nelson K.E."/>
        </authorList>
    </citation>
    <scope>NUCLEOTIDE SEQUENCE [LARGE SCALE GENOMIC DNA]</scope>
    <source>
        <strain evidence="3">ATCC 12104 / DSM 43013 / CCUG 2238 / JCM 8349 / NCTC 10301 / Howell 279</strain>
    </source>
</reference>
<evidence type="ECO:0000313" key="3">
    <source>
        <dbReference type="Proteomes" id="UP000007814"/>
    </source>
</evidence>
<comment type="caution">
    <text evidence="2">The sequence shown here is derived from an EMBL/GenBank/DDBJ whole genome shotgun (WGS) entry which is preliminary data.</text>
</comment>
<protein>
    <submittedName>
        <fullName evidence="2">Uncharacterized protein</fullName>
    </submittedName>
</protein>
<accession>J2ZNG1</accession>
<dbReference type="AlphaFoldDB" id="J2ZNG1"/>
<proteinExistence type="predicted"/>
<organism evidence="2 3">
    <name type="scientific">Actinomyces naeslundii (strain ATCC 12104 / DSM 43013 / CCUG 2238 / JCM 8349 / NCTC 10301 / Howell 279)</name>
    <dbReference type="NCBI Taxonomy" id="1115803"/>
    <lineage>
        <taxon>Bacteria</taxon>
        <taxon>Bacillati</taxon>
        <taxon>Actinomycetota</taxon>
        <taxon>Actinomycetes</taxon>
        <taxon>Actinomycetales</taxon>
        <taxon>Actinomycetaceae</taxon>
        <taxon>Actinomyces</taxon>
    </lineage>
</organism>
<evidence type="ECO:0000256" key="1">
    <source>
        <dbReference type="SAM" id="MobiDB-lite"/>
    </source>
</evidence>
<name>J2ZNG1_ACTNH</name>